<comment type="similarity">
    <text evidence="1">Belongs to the HypD family.</text>
</comment>
<dbReference type="PANTHER" id="PTHR30149">
    <property type="entry name" value="HYDROGENASE PROTEIN ASSEMBLY PROTEIN HYPD"/>
    <property type="match status" value="1"/>
</dbReference>
<dbReference type="RefSeq" id="WP_066243074.1">
    <property type="nucleotide sequence ID" value="NZ_LSGP01000017.1"/>
</dbReference>
<keyword evidence="5" id="KW-1185">Reference proteome</keyword>
<dbReference type="NCBIfam" id="TIGR00075">
    <property type="entry name" value="hypD"/>
    <property type="match status" value="1"/>
</dbReference>
<evidence type="ECO:0000256" key="3">
    <source>
        <dbReference type="ARBA" id="ARBA00023004"/>
    </source>
</evidence>
<protein>
    <submittedName>
        <fullName evidence="4">Hydrogenase formation protein HypD</fullName>
    </submittedName>
</protein>
<proteinExistence type="inferred from homology"/>
<accession>A0A154BSB4</accession>
<dbReference type="Proteomes" id="UP000076268">
    <property type="component" value="Unassembled WGS sequence"/>
</dbReference>
<evidence type="ECO:0000256" key="2">
    <source>
        <dbReference type="ARBA" id="ARBA00022723"/>
    </source>
</evidence>
<gene>
    <name evidence="4" type="ORF">AXX12_09015</name>
</gene>
<dbReference type="InterPro" id="IPR042244">
    <property type="entry name" value="HypD_2_sf"/>
</dbReference>
<dbReference type="AlphaFoldDB" id="A0A154BSB4"/>
<dbReference type="PIRSF" id="PIRSF005622">
    <property type="entry name" value="Hydrgn_mat_hypD"/>
    <property type="match status" value="1"/>
</dbReference>
<dbReference type="STRING" id="1794912.AXX12_09015"/>
<dbReference type="GO" id="GO:0051539">
    <property type="term" value="F:4 iron, 4 sulfur cluster binding"/>
    <property type="evidence" value="ECO:0007669"/>
    <property type="project" value="TreeGrafter"/>
</dbReference>
<dbReference type="GO" id="GO:0070025">
    <property type="term" value="F:carbon monoxide binding"/>
    <property type="evidence" value="ECO:0007669"/>
    <property type="project" value="TreeGrafter"/>
</dbReference>
<reference evidence="4 5" key="1">
    <citation type="submission" date="2016-02" db="EMBL/GenBank/DDBJ databases">
        <title>Anaerosporomusa subterraneum gen. nov., sp. nov., a spore-forming obligate anaerobe isolated from saprolite.</title>
        <authorList>
            <person name="Choi J.K."/>
            <person name="Shah M."/>
            <person name="Yee N."/>
        </authorList>
    </citation>
    <scope>NUCLEOTIDE SEQUENCE [LARGE SCALE GENOMIC DNA]</scope>
    <source>
        <strain evidence="4 5">RU4</strain>
    </source>
</reference>
<comment type="caution">
    <text evidence="4">The sequence shown here is derived from an EMBL/GenBank/DDBJ whole genome shotgun (WGS) entry which is preliminary data.</text>
</comment>
<sequence length="350" mass="37680">MLAEIQRLARPMRLMEVCGTHTTAICLSGIRGMLPPEIELVSGPGCPVCVTPNCYIDQAIAYCKLPGMIVASFGDMLKVPGTASSLAREKEAGVNVRVVYSPLDAVQLAVDNPLYRVVFLAVGFETTAPAVAAAILTAVKKGLRNFFVLSSHKQVPPALRVLLALPETKLDGFLLPGHVCMITGLAPYAFLPVEYHKPAVVTGFGALDILRAIMLIMMQVSGVAETRLENAYPSVVRPDGNPVAQQMLEVVFEPDDSEWRGLGVIAASGLRLRREYQDYNAEYNLPVAVAESREPEGCRCGDVLRGFVQPPACSLFGKACLPVQPIGACMVSAEGACAAWYRYGQGRWLA</sequence>
<evidence type="ECO:0000313" key="4">
    <source>
        <dbReference type="EMBL" id="KYZ76856.1"/>
    </source>
</evidence>
<evidence type="ECO:0000256" key="1">
    <source>
        <dbReference type="ARBA" id="ARBA00007888"/>
    </source>
</evidence>
<dbReference type="Gene3D" id="6.10.20.100">
    <property type="match status" value="1"/>
</dbReference>
<dbReference type="InterPro" id="IPR002780">
    <property type="entry name" value="Hyd_form_HypD"/>
</dbReference>
<dbReference type="GO" id="GO:0051604">
    <property type="term" value="P:protein maturation"/>
    <property type="evidence" value="ECO:0007669"/>
    <property type="project" value="TreeGrafter"/>
</dbReference>
<dbReference type="EMBL" id="LSGP01000017">
    <property type="protein sequence ID" value="KYZ76856.1"/>
    <property type="molecule type" value="Genomic_DNA"/>
</dbReference>
<keyword evidence="2" id="KW-0479">Metal-binding</keyword>
<dbReference type="Gene3D" id="3.40.50.11740">
    <property type="entry name" value="HypD, alpha/beta domain 2"/>
    <property type="match status" value="2"/>
</dbReference>
<keyword evidence="3" id="KW-0408">Iron</keyword>
<organism evidence="4 5">
    <name type="scientific">Anaerosporomusa subterranea</name>
    <dbReference type="NCBI Taxonomy" id="1794912"/>
    <lineage>
        <taxon>Bacteria</taxon>
        <taxon>Bacillati</taxon>
        <taxon>Bacillota</taxon>
        <taxon>Negativicutes</taxon>
        <taxon>Acetonemataceae</taxon>
        <taxon>Anaerosporomusa</taxon>
    </lineage>
</organism>
<evidence type="ECO:0000313" key="5">
    <source>
        <dbReference type="Proteomes" id="UP000076268"/>
    </source>
</evidence>
<dbReference type="Pfam" id="PF01924">
    <property type="entry name" value="HypD"/>
    <property type="match status" value="1"/>
</dbReference>
<dbReference type="GO" id="GO:0005506">
    <property type="term" value="F:iron ion binding"/>
    <property type="evidence" value="ECO:0007669"/>
    <property type="project" value="TreeGrafter"/>
</dbReference>
<name>A0A154BSB4_ANASB</name>
<dbReference type="InterPro" id="IPR042243">
    <property type="entry name" value="HypD_1"/>
</dbReference>
<dbReference type="PANTHER" id="PTHR30149:SF0">
    <property type="entry name" value="HYDROGENASE MATURATION FACTOR HYPD"/>
    <property type="match status" value="1"/>
</dbReference>